<accession>L2F9Q6</accession>
<dbReference type="PANTHER" id="PTHR42948">
    <property type="entry name" value="TRANSPORTER"/>
    <property type="match status" value="1"/>
</dbReference>
<feature type="transmembrane region" description="Helical" evidence="6">
    <location>
        <begin position="298"/>
        <end position="329"/>
    </location>
</feature>
<gene>
    <name evidence="7" type="ORF">MOMA_05200</name>
</gene>
<dbReference type="GO" id="GO:0016020">
    <property type="term" value="C:membrane"/>
    <property type="evidence" value="ECO:0007669"/>
    <property type="project" value="UniProtKB-SubCell"/>
</dbReference>
<dbReference type="PROSITE" id="PS50267">
    <property type="entry name" value="NA_NEUROTRAN_SYMP_3"/>
    <property type="match status" value="1"/>
</dbReference>
<evidence type="ECO:0000256" key="1">
    <source>
        <dbReference type="ARBA" id="ARBA00004141"/>
    </source>
</evidence>
<reference evidence="7 8" key="1">
    <citation type="journal article" date="2013" name="Genome Announc.">
        <title>Genome Sequence of Moraxella macacae 0408225, a Novel Bacterial Species Isolated from a Cynomolgus Macaque with Epistaxis.</title>
        <authorList>
            <person name="Ladner J.T."/>
            <person name="Whitehouse C.A."/>
            <person name="Koroleva G.I."/>
            <person name="Palacios G.F."/>
        </authorList>
    </citation>
    <scope>NUCLEOTIDE SEQUENCE [LARGE SCALE GENOMIC DNA]</scope>
    <source>
        <strain evidence="7 8">0408225</strain>
    </source>
</reference>
<dbReference type="eggNOG" id="COG0733">
    <property type="taxonomic scope" value="Bacteria"/>
</dbReference>
<keyword evidence="4 6" id="KW-1133">Transmembrane helix</keyword>
<feature type="transmembrane region" description="Helical" evidence="6">
    <location>
        <begin position="12"/>
        <end position="33"/>
    </location>
</feature>
<keyword evidence="5 6" id="KW-0472">Membrane</keyword>
<dbReference type="InterPro" id="IPR037272">
    <property type="entry name" value="SNS_sf"/>
</dbReference>
<dbReference type="STRING" id="1230338.MOMA_05200"/>
<dbReference type="InterPro" id="IPR000175">
    <property type="entry name" value="Na/ntran_symport"/>
</dbReference>
<evidence type="ECO:0000313" key="7">
    <source>
        <dbReference type="EMBL" id="ELA09772.1"/>
    </source>
</evidence>
<comment type="caution">
    <text evidence="7">The sequence shown here is derived from an EMBL/GenBank/DDBJ whole genome shotgun (WGS) entry which is preliminary data.</text>
</comment>
<feature type="transmembrane region" description="Helical" evidence="6">
    <location>
        <begin position="363"/>
        <end position="386"/>
    </location>
</feature>
<feature type="transmembrane region" description="Helical" evidence="6">
    <location>
        <begin position="406"/>
        <end position="424"/>
    </location>
</feature>
<proteinExistence type="predicted"/>
<protein>
    <submittedName>
        <fullName evidence="7">Sodium:neurotransmitter symporter</fullName>
    </submittedName>
</protein>
<dbReference type="Pfam" id="PF00209">
    <property type="entry name" value="SNF"/>
    <property type="match status" value="2"/>
</dbReference>
<feature type="transmembrane region" description="Helical" evidence="6">
    <location>
        <begin position="182"/>
        <end position="200"/>
    </location>
</feature>
<feature type="transmembrane region" description="Helical" evidence="6">
    <location>
        <begin position="155"/>
        <end position="176"/>
    </location>
</feature>
<keyword evidence="2" id="KW-0813">Transport</keyword>
<evidence type="ECO:0000256" key="4">
    <source>
        <dbReference type="ARBA" id="ARBA00022989"/>
    </source>
</evidence>
<feature type="transmembrane region" description="Helical" evidence="6">
    <location>
        <begin position="444"/>
        <end position="469"/>
    </location>
</feature>
<dbReference type="PANTHER" id="PTHR42948:SF1">
    <property type="entry name" value="TRANSPORTER"/>
    <property type="match status" value="1"/>
</dbReference>
<feature type="transmembrane region" description="Helical" evidence="6">
    <location>
        <begin position="227"/>
        <end position="247"/>
    </location>
</feature>
<dbReference type="PRINTS" id="PR00176">
    <property type="entry name" value="NANEUSMPORT"/>
</dbReference>
<comment type="subcellular location">
    <subcellularLocation>
        <location evidence="1">Membrane</location>
        <topology evidence="1">Multi-pass membrane protein</topology>
    </subcellularLocation>
</comment>
<dbReference type="InterPro" id="IPR047218">
    <property type="entry name" value="YocR/YhdH-like"/>
</dbReference>
<dbReference type="SUPFAM" id="SSF161070">
    <property type="entry name" value="SNF-like"/>
    <property type="match status" value="1"/>
</dbReference>
<dbReference type="AlphaFoldDB" id="L2F9Q6"/>
<evidence type="ECO:0000256" key="2">
    <source>
        <dbReference type="ARBA" id="ARBA00022448"/>
    </source>
</evidence>
<name>L2F9Q6_9GAMM</name>
<evidence type="ECO:0000256" key="6">
    <source>
        <dbReference type="SAM" id="Phobius"/>
    </source>
</evidence>
<dbReference type="EMBL" id="ANIN01000001">
    <property type="protein sequence ID" value="ELA09772.1"/>
    <property type="molecule type" value="Genomic_DNA"/>
</dbReference>
<feature type="transmembrane region" description="Helical" evidence="6">
    <location>
        <begin position="267"/>
        <end position="286"/>
    </location>
</feature>
<evidence type="ECO:0000313" key="8">
    <source>
        <dbReference type="Proteomes" id="UP000023795"/>
    </source>
</evidence>
<organism evidence="7 8">
    <name type="scientific">Moraxella macacae 0408225</name>
    <dbReference type="NCBI Taxonomy" id="1230338"/>
    <lineage>
        <taxon>Bacteria</taxon>
        <taxon>Pseudomonadati</taxon>
        <taxon>Pseudomonadota</taxon>
        <taxon>Gammaproteobacteria</taxon>
        <taxon>Moraxellales</taxon>
        <taxon>Moraxellaceae</taxon>
        <taxon>Moraxella</taxon>
    </lineage>
</organism>
<keyword evidence="8" id="KW-1185">Reference proteome</keyword>
<dbReference type="NCBIfam" id="NF037979">
    <property type="entry name" value="Na_transp"/>
    <property type="match status" value="1"/>
</dbReference>
<keyword evidence="3 6" id="KW-0812">Transmembrane</keyword>
<dbReference type="CDD" id="cd10336">
    <property type="entry name" value="SLC6sbd_Tyt1-Like"/>
    <property type="match status" value="1"/>
</dbReference>
<evidence type="ECO:0000256" key="3">
    <source>
        <dbReference type="ARBA" id="ARBA00022692"/>
    </source>
</evidence>
<feature type="transmembrane region" description="Helical" evidence="6">
    <location>
        <begin position="91"/>
        <end position="115"/>
    </location>
</feature>
<dbReference type="Proteomes" id="UP000023795">
    <property type="component" value="Unassembled WGS sequence"/>
</dbReference>
<evidence type="ECO:0000256" key="5">
    <source>
        <dbReference type="ARBA" id="ARBA00023136"/>
    </source>
</evidence>
<sequence>MSENHKSSHAQWSSKIGFLMAAVGSAIGLGSIWKFPYMTGDSGGSAFVLVFIVSITLIGFPVLVTEWLIGRRGQSNPHASFKKAALQNNTSPAWALLGVFGLLAAFMILSFYSVIGGWSLSYTAKAGMNAFSGLSADATGAIFSDMLANPIQMTIWHTIFMGFTAFIVASGVTAGVEKASKIMMPALAVIMVLIVGYNAINMDFAKGMEFLFKFDLGRMQEVGVGKVLMAALGHAFFCLSLGMAIMVSYGSYLKQDVNLLATARTVIIWDIIFSLMAGLMIFPILFSNGLDPAGGPGLIFITLPIAFGQMSFGVVVGTLFFILLTFAALTSSISILEPITEFLEERTSLSRKASALVGGVTTWAVGILALLSFNVLSDFAVFTITVGGEAKPQGIFDALDYISSKIMLPLTGLGTIILMGWFMNQKSVQDELGLTGTKWTLWQLAVKFVAPLGVIAVFLTELGLFDFLIK</sequence>
<dbReference type="RefSeq" id="WP_009767590.1">
    <property type="nucleotide sequence ID" value="NZ_ANIN01000001.1"/>
</dbReference>
<dbReference type="PATRIC" id="fig|1230338.3.peg.1132"/>
<feature type="transmembrane region" description="Helical" evidence="6">
    <location>
        <begin position="45"/>
        <end position="70"/>
    </location>
</feature>
<dbReference type="OrthoDB" id="9762833at2"/>